<evidence type="ECO:0000313" key="3">
    <source>
        <dbReference type="Proteomes" id="UP001145072"/>
    </source>
</evidence>
<accession>A0A9X4AJN9</accession>
<keyword evidence="1" id="KW-0732">Signal</keyword>
<feature type="chain" id="PRO_5040894874" evidence="1">
    <location>
        <begin position="21"/>
        <end position="166"/>
    </location>
</feature>
<reference evidence="2" key="1">
    <citation type="submission" date="2022-06" db="EMBL/GenBank/DDBJ databases">
        <title>Aquibacillus sp. a new bacterium isolated from soil saline samples.</title>
        <authorList>
            <person name="Galisteo C."/>
            <person name="De La Haba R."/>
            <person name="Sanchez-Porro C."/>
            <person name="Ventosa A."/>
        </authorList>
    </citation>
    <scope>NUCLEOTIDE SEQUENCE</scope>
    <source>
        <strain evidence="2">JCM 12387</strain>
    </source>
</reference>
<feature type="signal peptide" evidence="1">
    <location>
        <begin position="1"/>
        <end position="20"/>
    </location>
</feature>
<evidence type="ECO:0000256" key="1">
    <source>
        <dbReference type="SAM" id="SignalP"/>
    </source>
</evidence>
<proteinExistence type="predicted"/>
<dbReference type="RefSeq" id="WP_259869367.1">
    <property type="nucleotide sequence ID" value="NZ_JAMQJZ010000015.1"/>
</dbReference>
<sequence>MKKRFLVIFLFLLAIGLLTACSSSNETEDNLIDPTTDTESTADWASLDIEDIIDSSSTIALVKVKDVEKSIDDEGFESQLATLKVEKTLTDNVPQDIKLHQALNYVENGGRYILFIEQRGENGYYYELSEESVIPIKNNKAVSGISGFTGEFTIDEFFSELAKKVD</sequence>
<name>A0A9X4AJN9_9BACI</name>
<protein>
    <submittedName>
        <fullName evidence="2">Uncharacterized protein</fullName>
    </submittedName>
</protein>
<gene>
    <name evidence="2" type="ORF">NC661_16735</name>
</gene>
<organism evidence="2 3">
    <name type="scientific">Aquibacillus koreensis</name>
    <dbReference type="NCBI Taxonomy" id="279446"/>
    <lineage>
        <taxon>Bacteria</taxon>
        <taxon>Bacillati</taxon>
        <taxon>Bacillota</taxon>
        <taxon>Bacilli</taxon>
        <taxon>Bacillales</taxon>
        <taxon>Bacillaceae</taxon>
        <taxon>Aquibacillus</taxon>
    </lineage>
</organism>
<dbReference type="EMBL" id="JAMQJZ010000015">
    <property type="protein sequence ID" value="MDC3422019.1"/>
    <property type="molecule type" value="Genomic_DNA"/>
</dbReference>
<comment type="caution">
    <text evidence="2">The sequence shown here is derived from an EMBL/GenBank/DDBJ whole genome shotgun (WGS) entry which is preliminary data.</text>
</comment>
<dbReference type="PROSITE" id="PS51257">
    <property type="entry name" value="PROKAR_LIPOPROTEIN"/>
    <property type="match status" value="1"/>
</dbReference>
<dbReference type="Proteomes" id="UP001145072">
    <property type="component" value="Unassembled WGS sequence"/>
</dbReference>
<dbReference type="AlphaFoldDB" id="A0A9X4AJN9"/>
<keyword evidence="3" id="KW-1185">Reference proteome</keyword>
<evidence type="ECO:0000313" key="2">
    <source>
        <dbReference type="EMBL" id="MDC3422019.1"/>
    </source>
</evidence>